<dbReference type="STRING" id="230819.A0A5C3KZB3"/>
<reference evidence="18 19" key="1">
    <citation type="journal article" date="2019" name="Nat. Ecol. Evol.">
        <title>Megaphylogeny resolves global patterns of mushroom evolution.</title>
        <authorList>
            <person name="Varga T."/>
            <person name="Krizsan K."/>
            <person name="Foldi C."/>
            <person name="Dima B."/>
            <person name="Sanchez-Garcia M."/>
            <person name="Sanchez-Ramirez S."/>
            <person name="Szollosi G.J."/>
            <person name="Szarkandi J.G."/>
            <person name="Papp V."/>
            <person name="Albert L."/>
            <person name="Andreopoulos W."/>
            <person name="Angelini C."/>
            <person name="Antonin V."/>
            <person name="Barry K.W."/>
            <person name="Bougher N.L."/>
            <person name="Buchanan P."/>
            <person name="Buyck B."/>
            <person name="Bense V."/>
            <person name="Catcheside P."/>
            <person name="Chovatia M."/>
            <person name="Cooper J."/>
            <person name="Damon W."/>
            <person name="Desjardin D."/>
            <person name="Finy P."/>
            <person name="Geml J."/>
            <person name="Haridas S."/>
            <person name="Hughes K."/>
            <person name="Justo A."/>
            <person name="Karasinski D."/>
            <person name="Kautmanova I."/>
            <person name="Kiss B."/>
            <person name="Kocsube S."/>
            <person name="Kotiranta H."/>
            <person name="LaButti K.M."/>
            <person name="Lechner B.E."/>
            <person name="Liimatainen K."/>
            <person name="Lipzen A."/>
            <person name="Lukacs Z."/>
            <person name="Mihaltcheva S."/>
            <person name="Morgado L.N."/>
            <person name="Niskanen T."/>
            <person name="Noordeloos M.E."/>
            <person name="Ohm R.A."/>
            <person name="Ortiz-Santana B."/>
            <person name="Ovrebo C."/>
            <person name="Racz N."/>
            <person name="Riley R."/>
            <person name="Savchenko A."/>
            <person name="Shiryaev A."/>
            <person name="Soop K."/>
            <person name="Spirin V."/>
            <person name="Szebenyi C."/>
            <person name="Tomsovsky M."/>
            <person name="Tulloss R.E."/>
            <person name="Uehling J."/>
            <person name="Grigoriev I.V."/>
            <person name="Vagvolgyi C."/>
            <person name="Papp T."/>
            <person name="Martin F.M."/>
            <person name="Miettinen O."/>
            <person name="Hibbett D.S."/>
            <person name="Nagy L.G."/>
        </authorList>
    </citation>
    <scope>NUCLEOTIDE SEQUENCE [LARGE SCALE GENOMIC DNA]</scope>
    <source>
        <strain evidence="18 19">CBS 121175</strain>
    </source>
</reference>
<dbReference type="GO" id="GO:0006508">
    <property type="term" value="P:proteolysis"/>
    <property type="evidence" value="ECO:0007669"/>
    <property type="project" value="UniProtKB-KW"/>
</dbReference>
<evidence type="ECO:0000256" key="13">
    <source>
        <dbReference type="ARBA" id="ARBA00023145"/>
    </source>
</evidence>
<accession>A0A5C3KZB3</accession>
<evidence type="ECO:0000256" key="4">
    <source>
        <dbReference type="ARBA" id="ARBA00012462"/>
    </source>
</evidence>
<dbReference type="CDD" id="cd11377">
    <property type="entry name" value="Pro-peptidase_S53"/>
    <property type="match status" value="1"/>
</dbReference>
<feature type="chain" id="PRO_5023094798" description="tripeptidyl-peptidase II" evidence="16">
    <location>
        <begin position="21"/>
        <end position="601"/>
    </location>
</feature>
<dbReference type="PROSITE" id="PS51695">
    <property type="entry name" value="SEDOLISIN"/>
    <property type="match status" value="1"/>
</dbReference>
<evidence type="ECO:0000256" key="7">
    <source>
        <dbReference type="ARBA" id="ARBA00022723"/>
    </source>
</evidence>
<feature type="domain" description="Peptidase S53" evidence="17">
    <location>
        <begin position="224"/>
        <end position="601"/>
    </location>
</feature>
<dbReference type="Gene3D" id="3.40.50.200">
    <property type="entry name" value="Peptidase S8/S53 domain"/>
    <property type="match status" value="1"/>
</dbReference>
<dbReference type="SUPFAM" id="SSF54897">
    <property type="entry name" value="Protease propeptides/inhibitors"/>
    <property type="match status" value="1"/>
</dbReference>
<feature type="active site" description="Charge relay system" evidence="15">
    <location>
        <position position="518"/>
    </location>
</feature>
<comment type="cofactor">
    <cofactor evidence="15">
        <name>Ca(2+)</name>
        <dbReference type="ChEBI" id="CHEBI:29108"/>
    </cofactor>
    <text evidence="15">Binds 1 Ca(2+) ion per subunit.</text>
</comment>
<gene>
    <name evidence="18" type="ORF">FA15DRAFT_667943</name>
</gene>
<evidence type="ECO:0000256" key="8">
    <source>
        <dbReference type="ARBA" id="ARBA00022729"/>
    </source>
</evidence>
<evidence type="ECO:0000259" key="17">
    <source>
        <dbReference type="PROSITE" id="PS51695"/>
    </source>
</evidence>
<keyword evidence="5" id="KW-0964">Secreted</keyword>
<dbReference type="PANTHER" id="PTHR14218:SF15">
    <property type="entry name" value="TRIPEPTIDYL-PEPTIDASE 1"/>
    <property type="match status" value="1"/>
</dbReference>
<dbReference type="GO" id="GO:0046872">
    <property type="term" value="F:metal ion binding"/>
    <property type="evidence" value="ECO:0007669"/>
    <property type="project" value="UniProtKB-UniRule"/>
</dbReference>
<dbReference type="PANTHER" id="PTHR14218">
    <property type="entry name" value="PROTEASE S8 TRIPEPTIDYL PEPTIDASE I CLN2"/>
    <property type="match status" value="1"/>
</dbReference>
<dbReference type="PROSITE" id="PS00138">
    <property type="entry name" value="SUBTILASE_SER"/>
    <property type="match status" value="1"/>
</dbReference>
<protein>
    <recommendedName>
        <fullName evidence="4">tripeptidyl-peptidase II</fullName>
        <ecNumber evidence="4">3.4.14.10</ecNumber>
    </recommendedName>
</protein>
<dbReference type="InterPro" id="IPR050819">
    <property type="entry name" value="Tripeptidyl-peptidase_I"/>
</dbReference>
<dbReference type="EC" id="3.4.14.10" evidence="4"/>
<dbReference type="Proteomes" id="UP000307440">
    <property type="component" value="Unassembled WGS sequence"/>
</dbReference>
<evidence type="ECO:0000313" key="18">
    <source>
        <dbReference type="EMBL" id="TFK25946.1"/>
    </source>
</evidence>
<keyword evidence="12" id="KW-0843">Virulence</keyword>
<evidence type="ECO:0000256" key="2">
    <source>
        <dbReference type="ARBA" id="ARBA00002451"/>
    </source>
</evidence>
<keyword evidence="14" id="KW-0325">Glycoprotein</keyword>
<name>A0A5C3KZB3_COPMA</name>
<dbReference type="InterPro" id="IPR036852">
    <property type="entry name" value="Peptidase_S8/S53_dom_sf"/>
</dbReference>
<keyword evidence="19" id="KW-1185">Reference proteome</keyword>
<dbReference type="OrthoDB" id="409122at2759"/>
<comment type="subcellular location">
    <subcellularLocation>
        <location evidence="3">Secreted</location>
        <location evidence="3">Extracellular space</location>
    </subcellularLocation>
</comment>
<evidence type="ECO:0000256" key="16">
    <source>
        <dbReference type="SAM" id="SignalP"/>
    </source>
</evidence>
<feature type="active site" description="Charge relay system" evidence="15">
    <location>
        <position position="300"/>
    </location>
</feature>
<evidence type="ECO:0000256" key="12">
    <source>
        <dbReference type="ARBA" id="ARBA00023026"/>
    </source>
</evidence>
<keyword evidence="13" id="KW-0865">Zymogen</keyword>
<dbReference type="InterPro" id="IPR023828">
    <property type="entry name" value="Peptidase_S8_Ser-AS"/>
</dbReference>
<feature type="signal peptide" evidence="16">
    <location>
        <begin position="1"/>
        <end position="20"/>
    </location>
</feature>
<comment type="function">
    <text evidence="2">Secreted tripeptidyl-peptidase which degrades proteins at acidic pHs and is involved in virulence.</text>
</comment>
<dbReference type="SUPFAM" id="SSF52743">
    <property type="entry name" value="Subtilisin-like"/>
    <property type="match status" value="1"/>
</dbReference>
<evidence type="ECO:0000313" key="19">
    <source>
        <dbReference type="Proteomes" id="UP000307440"/>
    </source>
</evidence>
<evidence type="ECO:0000256" key="10">
    <source>
        <dbReference type="ARBA" id="ARBA00022825"/>
    </source>
</evidence>
<evidence type="ECO:0000256" key="1">
    <source>
        <dbReference type="ARBA" id="ARBA00001910"/>
    </source>
</evidence>
<evidence type="ECO:0000256" key="3">
    <source>
        <dbReference type="ARBA" id="ARBA00004239"/>
    </source>
</evidence>
<feature type="binding site" evidence="15">
    <location>
        <position position="581"/>
    </location>
    <ligand>
        <name>Ca(2+)</name>
        <dbReference type="ChEBI" id="CHEBI:29108"/>
    </ligand>
</feature>
<keyword evidence="9 15" id="KW-0378">Hydrolase</keyword>
<keyword evidence="10 15" id="KW-0720">Serine protease</keyword>
<comment type="catalytic activity">
    <reaction evidence="1">
        <text>Release of an N-terminal tripeptide from a polypeptide.</text>
        <dbReference type="EC" id="3.4.14.10"/>
    </reaction>
</comment>
<feature type="active site" description="Charge relay system" evidence="15">
    <location>
        <position position="304"/>
    </location>
</feature>
<proteinExistence type="predicted"/>
<evidence type="ECO:0000256" key="5">
    <source>
        <dbReference type="ARBA" id="ARBA00022525"/>
    </source>
</evidence>
<dbReference type="GO" id="GO:0004252">
    <property type="term" value="F:serine-type endopeptidase activity"/>
    <property type="evidence" value="ECO:0007669"/>
    <property type="project" value="UniProtKB-UniRule"/>
</dbReference>
<feature type="binding site" evidence="15">
    <location>
        <position position="561"/>
    </location>
    <ligand>
        <name>Ca(2+)</name>
        <dbReference type="ChEBI" id="CHEBI:29108"/>
    </ligand>
</feature>
<dbReference type="CDD" id="cd04056">
    <property type="entry name" value="Peptidases_S53"/>
    <property type="match status" value="1"/>
</dbReference>
<keyword evidence="7 15" id="KW-0479">Metal-binding</keyword>
<keyword evidence="6 15" id="KW-0645">Protease</keyword>
<dbReference type="InterPro" id="IPR015366">
    <property type="entry name" value="S53_propep"/>
</dbReference>
<evidence type="ECO:0000256" key="14">
    <source>
        <dbReference type="ARBA" id="ARBA00023180"/>
    </source>
</evidence>
<feature type="binding site" evidence="15">
    <location>
        <position position="560"/>
    </location>
    <ligand>
        <name>Ca(2+)</name>
        <dbReference type="ChEBI" id="CHEBI:29108"/>
    </ligand>
</feature>
<evidence type="ECO:0000256" key="15">
    <source>
        <dbReference type="PROSITE-ProRule" id="PRU01032"/>
    </source>
</evidence>
<dbReference type="SMART" id="SM00944">
    <property type="entry name" value="Pro-kuma_activ"/>
    <property type="match status" value="1"/>
</dbReference>
<evidence type="ECO:0000256" key="11">
    <source>
        <dbReference type="ARBA" id="ARBA00022837"/>
    </source>
</evidence>
<keyword evidence="8 16" id="KW-0732">Signal</keyword>
<dbReference type="GO" id="GO:0005576">
    <property type="term" value="C:extracellular region"/>
    <property type="evidence" value="ECO:0007669"/>
    <property type="project" value="UniProtKB-SubCell"/>
</dbReference>
<keyword evidence="11 15" id="KW-0106">Calcium</keyword>
<dbReference type="InterPro" id="IPR030400">
    <property type="entry name" value="Sedolisin_dom"/>
</dbReference>
<evidence type="ECO:0000256" key="6">
    <source>
        <dbReference type="ARBA" id="ARBA00022670"/>
    </source>
</evidence>
<dbReference type="EMBL" id="ML210180">
    <property type="protein sequence ID" value="TFK25946.1"/>
    <property type="molecule type" value="Genomic_DNA"/>
</dbReference>
<feature type="binding site" evidence="15">
    <location>
        <position position="579"/>
    </location>
    <ligand>
        <name>Ca(2+)</name>
        <dbReference type="ChEBI" id="CHEBI:29108"/>
    </ligand>
</feature>
<evidence type="ECO:0000256" key="9">
    <source>
        <dbReference type="ARBA" id="ARBA00022801"/>
    </source>
</evidence>
<dbReference type="GO" id="GO:0008240">
    <property type="term" value="F:tripeptidyl-peptidase activity"/>
    <property type="evidence" value="ECO:0007669"/>
    <property type="project" value="UniProtKB-EC"/>
</dbReference>
<dbReference type="Pfam" id="PF09286">
    <property type="entry name" value="Pro-kuma_activ"/>
    <property type="match status" value="1"/>
</dbReference>
<organism evidence="18 19">
    <name type="scientific">Coprinopsis marcescibilis</name>
    <name type="common">Agaric fungus</name>
    <name type="synonym">Psathyrella marcescibilis</name>
    <dbReference type="NCBI Taxonomy" id="230819"/>
    <lineage>
        <taxon>Eukaryota</taxon>
        <taxon>Fungi</taxon>
        <taxon>Dikarya</taxon>
        <taxon>Basidiomycota</taxon>
        <taxon>Agaricomycotina</taxon>
        <taxon>Agaricomycetes</taxon>
        <taxon>Agaricomycetidae</taxon>
        <taxon>Agaricales</taxon>
        <taxon>Agaricineae</taxon>
        <taxon>Psathyrellaceae</taxon>
        <taxon>Coprinopsis</taxon>
    </lineage>
</organism>
<sequence length="601" mass="65949">MLFLRNSLTILLPLPAWVLASDFRVKESTEPPRGWTRLAEAPSAHTISLRIALPQADFAELERRIYQVSDPGHELYGQHLSKEQVEALVSPRPTSLEAVNAWLKDHGFEEKDFDRSAAKDWVNINVPVALAEKMLGTKYHTWRHDESGDRLVRTTSYSLPAHLHEHIELIQPTTMFARWSAMKTTIHWPELVEDSSPSFAGSASGNRLAIKVASTDVDPSCNQTITISCLKQLYKIGDYVPKSPRKTSIGITGYLEEFANLADLQSFYNDQVKPAVNSSFKFVSVKGGLNNQTLSEAGAEANLDVQFAFGLSFPIPGTFWSTAGRPPFIPDLTTPTNTNEPYLDWVDFVLRQKEVPHSISTSYGEPEQTVPRKYAERVCHELAQLAARGVSLMYSSGDGGVGDGSEDPADHLCFTNDGKNTHRFMPTFPATCPFVTAVGGTNDVPETAVFFSGGGFSDYFKRPFYQDRAVGKFLENTPSDLYQGLYNRAGRGFPDVAAQGRRFRIWWRGRAVSIGGTSASAPVFAAIVALLNDVRVSKGLPPLGFLNPLLYLIGPLGFNDITQGNNPGCGTPGFNATVGWDPITGLGTPDFSKLKALVSGH</sequence>
<dbReference type="AlphaFoldDB" id="A0A5C3KZB3"/>
<dbReference type="FunFam" id="3.40.50.200:FF:000015">
    <property type="entry name" value="Tripeptidyl peptidase A"/>
    <property type="match status" value="1"/>
</dbReference>